<dbReference type="AlphaFoldDB" id="A0A0E9TXB5"/>
<name>A0A0E9TXB5_ANGAN</name>
<proteinExistence type="predicted"/>
<accession>A0A0E9TXB5</accession>
<protein>
    <submittedName>
        <fullName evidence="1">Uncharacterized protein</fullName>
    </submittedName>
</protein>
<reference evidence="1" key="1">
    <citation type="submission" date="2014-11" db="EMBL/GenBank/DDBJ databases">
        <authorList>
            <person name="Amaro Gonzalez C."/>
        </authorList>
    </citation>
    <scope>NUCLEOTIDE SEQUENCE</scope>
</reference>
<sequence>MQHEMREGKQLLCLFKGFYQQRINLPNKCRSHTIKVHVKTHPLSML</sequence>
<dbReference type="EMBL" id="GBXM01050465">
    <property type="protein sequence ID" value="JAH58112.1"/>
    <property type="molecule type" value="Transcribed_RNA"/>
</dbReference>
<evidence type="ECO:0000313" key="1">
    <source>
        <dbReference type="EMBL" id="JAH58112.1"/>
    </source>
</evidence>
<reference evidence="1" key="2">
    <citation type="journal article" date="2015" name="Fish Shellfish Immunol.">
        <title>Early steps in the European eel (Anguilla anguilla)-Vibrio vulnificus interaction in the gills: Role of the RtxA13 toxin.</title>
        <authorList>
            <person name="Callol A."/>
            <person name="Pajuelo D."/>
            <person name="Ebbesson L."/>
            <person name="Teles M."/>
            <person name="MacKenzie S."/>
            <person name="Amaro C."/>
        </authorList>
    </citation>
    <scope>NUCLEOTIDE SEQUENCE</scope>
</reference>
<organism evidence="1">
    <name type="scientific">Anguilla anguilla</name>
    <name type="common">European freshwater eel</name>
    <name type="synonym">Muraena anguilla</name>
    <dbReference type="NCBI Taxonomy" id="7936"/>
    <lineage>
        <taxon>Eukaryota</taxon>
        <taxon>Metazoa</taxon>
        <taxon>Chordata</taxon>
        <taxon>Craniata</taxon>
        <taxon>Vertebrata</taxon>
        <taxon>Euteleostomi</taxon>
        <taxon>Actinopterygii</taxon>
        <taxon>Neopterygii</taxon>
        <taxon>Teleostei</taxon>
        <taxon>Anguilliformes</taxon>
        <taxon>Anguillidae</taxon>
        <taxon>Anguilla</taxon>
    </lineage>
</organism>